<evidence type="ECO:0000313" key="2">
    <source>
        <dbReference type="Proteomes" id="UP000000422"/>
    </source>
</evidence>
<dbReference type="EMBL" id="BX571660">
    <property type="protein sequence ID" value="CAE10459.1"/>
    <property type="molecule type" value="Genomic_DNA"/>
</dbReference>
<reference evidence="1 2" key="1">
    <citation type="journal article" date="2003" name="Proc. Natl. Acad. Sci. U.S.A.">
        <title>Complete genome sequence and analysis of Wolinella succinogenes.</title>
        <authorList>
            <person name="Baar C."/>
            <person name="Eppinger M."/>
            <person name="Raddatz G."/>
            <person name="Simon JM."/>
            <person name="Lanz C."/>
            <person name="Klimmek O."/>
            <person name="Nandakumar R."/>
            <person name="Gross R."/>
            <person name="Rosinus A."/>
            <person name="Keller H."/>
            <person name="Jagtap P."/>
            <person name="Linke B."/>
            <person name="Meyer F."/>
            <person name="Lederer H."/>
            <person name="Schuster S.C."/>
        </authorList>
    </citation>
    <scope>NUCLEOTIDE SEQUENCE [LARGE SCALE GENOMIC DNA]</scope>
    <source>
        <strain evidence="2">ATCC 29543 / DSM 1740 / CCUG 13145 / JCM 31913 / LMG 7466 / NCTC 11488 / FDC 602W</strain>
    </source>
</reference>
<dbReference type="STRING" id="273121.WS1393"/>
<dbReference type="KEGG" id="wsu:WS1393"/>
<sequence length="125" mass="14404">MFVLGFHFPAEMGNQIPSEKVIEKLEGALGDSMAKVKEIKIYMGSNKSTSVELFKTYQNTNTLLAKALVHFFQEGNEKKAPRYLYYTNKYQMSELSKKLDKDDETLDLCRKFDGMEPLTIDVIYN</sequence>
<accession>Q7MRF7</accession>
<name>Q7MRF7_WOLSU</name>
<dbReference type="AlphaFoldDB" id="Q7MRF7"/>
<proteinExistence type="predicted"/>
<protein>
    <submittedName>
        <fullName evidence="1">Uncharacterized protein</fullName>
    </submittedName>
</protein>
<dbReference type="HOGENOM" id="CLU_2056494_0_0_7"/>
<dbReference type="eggNOG" id="ENOG5032M5X">
    <property type="taxonomic scope" value="Bacteria"/>
</dbReference>
<keyword evidence="2" id="KW-1185">Reference proteome</keyword>
<organism evidence="2">
    <name type="scientific">Wolinella succinogenes (strain ATCC 29543 / DSM 1740 / CCUG 13145 / JCM 31913 / LMG 7466 / NCTC 11488 / FDC 602W)</name>
    <name type="common">Vibrio succinogenes</name>
    <dbReference type="NCBI Taxonomy" id="273121"/>
    <lineage>
        <taxon>Bacteria</taxon>
        <taxon>Pseudomonadati</taxon>
        <taxon>Campylobacterota</taxon>
        <taxon>Epsilonproteobacteria</taxon>
        <taxon>Campylobacterales</taxon>
        <taxon>Helicobacteraceae</taxon>
        <taxon>Wolinella</taxon>
    </lineage>
</organism>
<gene>
    <name evidence="1" type="ordered locus">WS1393</name>
</gene>
<dbReference type="RefSeq" id="WP_011139244.1">
    <property type="nucleotide sequence ID" value="NC_005090.1"/>
</dbReference>
<evidence type="ECO:0000313" key="1">
    <source>
        <dbReference type="EMBL" id="CAE10459.1"/>
    </source>
</evidence>
<dbReference type="Proteomes" id="UP000000422">
    <property type="component" value="Chromosome"/>
</dbReference>